<dbReference type="EMBL" id="FR872652">
    <property type="protein sequence ID" value="CCB91322.1"/>
    <property type="molecule type" value="Genomic_DNA"/>
</dbReference>
<evidence type="ECO:0000256" key="1">
    <source>
        <dbReference type="SAM" id="MobiDB-lite"/>
    </source>
</evidence>
<proteinExistence type="predicted"/>
<feature type="region of interest" description="Disordered" evidence="1">
    <location>
        <begin position="799"/>
        <end position="821"/>
    </location>
</feature>
<feature type="region of interest" description="Disordered" evidence="1">
    <location>
        <begin position="358"/>
        <end position="379"/>
    </location>
</feature>
<gene>
    <name evidence="2" type="ORF">WCH_CZ18510</name>
</gene>
<name>F8LCV8_9BACT</name>
<accession>F8LCV8</accession>
<sequence>MSNFADFHTSDAFGKWEKENFEDGKIKLYREVKIGANTYKISVGYNEHLASHIDHPDQPLDTTVKKVIDESQQQIEALVKSLEQEAQPIEKVTVKTDLVNRTSTVSLKILEKEEDVLSFDQLQEKNISFQKATTGFVQFVARYLKRTTDLNPVEEIRFLENKTVGLETYKQRTVQQLESILAEMHKQTDPGIDEHGVKRWKDFQVGGQRVEIKEFTEEAYNGPLMEDFKGRQHLVYRAVNTFLENNKENIENFGKVSKGLVELNKQFEEKYKEYQLDYKQMREGIVATDHFVEVNEKQVELIAQFARDAQALVNKSLSSGELTIDDIDRLEREEIAREGRPVVVNIFTVKGQKFFSMQTPESKDDQGKSTPTIPSTLRDQPGLANYVATSFGTISEDQQINIDHLAVRHSSYGPIAVEDDSLRQAYAIKNVKQLMTDLASAALEGQEGGASEDHPLTIPLRSMMLLTPLKGDRYYRNRKRFVAGKWTGESETQQLKESALALTVMRDRVIPLQINGRTVFVKLDSSYMNLGANKEAARMGVFGKIPLSSYEREINHRGYAEFLRDVEKHLLQQEISQECKSYLNELINRECPPEYKLKQRELQKTISGMRSMLNNKKEALEDLYMEYEGSRDPQVAKKIGSACKEIRRIEKKINNQFGELYALRMEAVDQNHENIQQLQEKMINKLNEEIQGEIDLFRKKKLERTRDIVHNYFLAKEIYQSKTYRQPETVMDFQTLYLQTYEMIGYMTEFFCKSAEDRTGRIDNKIQERYAFSALHHHQPLKSDKKEIDEDIAPAIHQYSTSKDNTRFNSESPGLQISQDVNPSLTAKIDHTNATMAKRVIKKAKELSPSEIIVELERKSGS</sequence>
<organism evidence="2">
    <name type="scientific">Waddlia chondrophila 2032/99</name>
    <dbReference type="NCBI Taxonomy" id="765953"/>
    <lineage>
        <taxon>Bacteria</taxon>
        <taxon>Pseudomonadati</taxon>
        <taxon>Chlamydiota</taxon>
        <taxon>Chlamydiia</taxon>
        <taxon>Parachlamydiales</taxon>
        <taxon>Waddliaceae</taxon>
        <taxon>Waddlia</taxon>
    </lineage>
</organism>
<evidence type="ECO:0000313" key="2">
    <source>
        <dbReference type="EMBL" id="CCB91322.1"/>
    </source>
</evidence>
<dbReference type="AlphaFoldDB" id="F8LCV8"/>
<reference evidence="2" key="1">
    <citation type="submission" date="2011-05" db="EMBL/GenBank/DDBJ databases">
        <title>Unity in variety -- the pan-genome of the Chlamydiae.</title>
        <authorList>
            <person name="Collingro A."/>
            <person name="Tischler P."/>
            <person name="Weinmaier T."/>
            <person name="Penz T."/>
            <person name="Heinz E."/>
            <person name="Brunham R.C."/>
            <person name="Read T.D."/>
            <person name="Bavoil P.M."/>
            <person name="Sachse K."/>
            <person name="Kahane S."/>
            <person name="Friedman M.G."/>
            <person name="Rattei T."/>
            <person name="Myers G.S.A."/>
            <person name="Horn M."/>
        </authorList>
    </citation>
    <scope>NUCLEOTIDE SEQUENCE</scope>
    <source>
        <strain evidence="2">2032/99</strain>
    </source>
</reference>
<protein>
    <submittedName>
        <fullName evidence="2">Uncharacterized protein</fullName>
    </submittedName>
</protein>
<feature type="compositionally biased region" description="Polar residues" evidence="1">
    <location>
        <begin position="368"/>
        <end position="378"/>
    </location>
</feature>